<dbReference type="Pfam" id="PF07969">
    <property type="entry name" value="Amidohydro_3"/>
    <property type="match status" value="1"/>
</dbReference>
<dbReference type="GO" id="GO:0016812">
    <property type="term" value="F:hydrolase activity, acting on carbon-nitrogen (but not peptide) bonds, in cyclic amides"/>
    <property type="evidence" value="ECO:0007669"/>
    <property type="project" value="TreeGrafter"/>
</dbReference>
<dbReference type="Gene3D" id="2.30.40.10">
    <property type="entry name" value="Urease, subunit C, domain 1"/>
    <property type="match status" value="1"/>
</dbReference>
<gene>
    <name evidence="2" type="ORF">FRUB_07323</name>
</gene>
<dbReference type="CDD" id="cd01297">
    <property type="entry name" value="D-aminoacylase"/>
    <property type="match status" value="1"/>
</dbReference>
<keyword evidence="3" id="KW-1185">Reference proteome</keyword>
<sequence length="557" mass="61035">MCLLAGIFSAPLPVNAREPADSFDILIRGGTIYDGSGKAPKRADLAIRDGKIAAVGDLKNSTAKTVVDAEGLAVAPGFINMLSWSTEALLVDGRGQSEIRQGVTTQIMGEGWSMGPVNAAIKKRMTAEQGDIKYVVEWTSLADYLSSLQRKGISQNVASYLGATTVREYVLGLDNKKPTAAELDQMRRVVELEMRDGALGIGTALEYAPAYYADTTELIELCKVAAKYKGKYITHMRSEGERLIEGIDEAVRISREAGIPTEIYHFKAAGKNNWKKMDAAVERVEAARRQGLPVTANMYCYTAGAAPLTACIPPWAMEGGDPALRRRLKEPESRKRVLEDIRTKTDWPNFYHNAGSPDNILLISFKKDELKPLQGKTLAQIAAARGKDPAETLLDLLVEDESSIGTAYFITAEENIRKLVSLPWISFGSDEAAQQPEGVFLKSMPHPRAYGNFTRVLGKYVREDKLLSLEAAVRKMTSLPAENLGLDRRGRLNDGYFADVVVFDPKTIADRATYEKPHQYSVGVKHVFVNGVQVLKDGEHTGAKPGKALWGPGKVEK</sequence>
<organism evidence="2 3">
    <name type="scientific">Fimbriiglobus ruber</name>
    <dbReference type="NCBI Taxonomy" id="1908690"/>
    <lineage>
        <taxon>Bacteria</taxon>
        <taxon>Pseudomonadati</taxon>
        <taxon>Planctomycetota</taxon>
        <taxon>Planctomycetia</taxon>
        <taxon>Gemmatales</taxon>
        <taxon>Gemmataceae</taxon>
        <taxon>Fimbriiglobus</taxon>
    </lineage>
</organism>
<dbReference type="SUPFAM" id="SSF51338">
    <property type="entry name" value="Composite domain of metallo-dependent hydrolases"/>
    <property type="match status" value="1"/>
</dbReference>
<dbReference type="InterPro" id="IPR011059">
    <property type="entry name" value="Metal-dep_hydrolase_composite"/>
</dbReference>
<dbReference type="PANTHER" id="PTHR11647">
    <property type="entry name" value="HYDRANTOINASE/DIHYDROPYRIMIDINASE FAMILY MEMBER"/>
    <property type="match status" value="1"/>
</dbReference>
<dbReference type="InterPro" id="IPR050378">
    <property type="entry name" value="Metallo-dep_Hydrolases_sf"/>
</dbReference>
<protein>
    <submittedName>
        <fullName evidence="2">N-acyl-D-amino-acid deacylase</fullName>
    </submittedName>
</protein>
<dbReference type="Proteomes" id="UP000214646">
    <property type="component" value="Unassembled WGS sequence"/>
</dbReference>
<proteinExistence type="predicted"/>
<dbReference type="OrthoDB" id="9775607at2"/>
<dbReference type="SUPFAM" id="SSF51556">
    <property type="entry name" value="Metallo-dependent hydrolases"/>
    <property type="match status" value="1"/>
</dbReference>
<evidence type="ECO:0000313" key="2">
    <source>
        <dbReference type="EMBL" id="OWK38203.1"/>
    </source>
</evidence>
<dbReference type="GO" id="GO:0005829">
    <property type="term" value="C:cytosol"/>
    <property type="evidence" value="ECO:0007669"/>
    <property type="project" value="TreeGrafter"/>
</dbReference>
<dbReference type="AlphaFoldDB" id="A0A225DB47"/>
<dbReference type="EMBL" id="NIDE01000014">
    <property type="protein sequence ID" value="OWK38203.1"/>
    <property type="molecule type" value="Genomic_DNA"/>
</dbReference>
<dbReference type="InterPro" id="IPR013108">
    <property type="entry name" value="Amidohydro_3"/>
</dbReference>
<accession>A0A225DB47</accession>
<reference evidence="3" key="1">
    <citation type="submission" date="2017-06" db="EMBL/GenBank/DDBJ databases">
        <title>Genome analysis of Fimbriiglobus ruber SP5, the first member of the order Planctomycetales with confirmed chitinolytic capability.</title>
        <authorList>
            <person name="Ravin N.V."/>
            <person name="Rakitin A.L."/>
            <person name="Ivanova A.A."/>
            <person name="Beletsky A.V."/>
            <person name="Kulichevskaya I.S."/>
            <person name="Mardanov A.V."/>
            <person name="Dedysh S.N."/>
        </authorList>
    </citation>
    <scope>NUCLEOTIDE SEQUENCE [LARGE SCALE GENOMIC DNA]</scope>
    <source>
        <strain evidence="3">SP5</strain>
    </source>
</reference>
<evidence type="ECO:0000259" key="1">
    <source>
        <dbReference type="Pfam" id="PF07969"/>
    </source>
</evidence>
<dbReference type="InterPro" id="IPR032466">
    <property type="entry name" value="Metal_Hydrolase"/>
</dbReference>
<dbReference type="Gene3D" id="3.20.20.140">
    <property type="entry name" value="Metal-dependent hydrolases"/>
    <property type="match status" value="2"/>
</dbReference>
<feature type="domain" description="Amidohydrolase 3" evidence="1">
    <location>
        <begin position="376"/>
        <end position="534"/>
    </location>
</feature>
<evidence type="ECO:0000313" key="3">
    <source>
        <dbReference type="Proteomes" id="UP000214646"/>
    </source>
</evidence>
<comment type="caution">
    <text evidence="2">The sequence shown here is derived from an EMBL/GenBank/DDBJ whole genome shotgun (WGS) entry which is preliminary data.</text>
</comment>
<name>A0A225DB47_9BACT</name>
<dbReference type="PANTHER" id="PTHR11647:SF1">
    <property type="entry name" value="COLLAPSIN RESPONSE MEDIATOR PROTEIN"/>
    <property type="match status" value="1"/>
</dbReference>